<gene>
    <name evidence="2" type="ORF">EHS13_31875</name>
</gene>
<keyword evidence="1" id="KW-0472">Membrane</keyword>
<evidence type="ECO:0000256" key="1">
    <source>
        <dbReference type="SAM" id="Phobius"/>
    </source>
</evidence>
<protein>
    <submittedName>
        <fullName evidence="2">ABC transporter permease</fullName>
    </submittedName>
</protein>
<dbReference type="RefSeq" id="WP_155704258.1">
    <property type="nucleotide sequence ID" value="NZ_CP034235.1"/>
</dbReference>
<feature type="transmembrane region" description="Helical" evidence="1">
    <location>
        <begin position="107"/>
        <end position="131"/>
    </location>
</feature>
<feature type="transmembrane region" description="Helical" evidence="1">
    <location>
        <begin position="234"/>
        <end position="254"/>
    </location>
</feature>
<keyword evidence="1" id="KW-0812">Transmembrane</keyword>
<keyword evidence="1" id="KW-1133">Transmembrane helix</keyword>
<feature type="transmembrane region" description="Helical" evidence="1">
    <location>
        <begin position="285"/>
        <end position="307"/>
    </location>
</feature>
<dbReference type="PANTHER" id="PTHR37305">
    <property type="entry name" value="INTEGRAL MEMBRANE PROTEIN-RELATED"/>
    <property type="match status" value="1"/>
</dbReference>
<accession>A0A6B8RTA4</accession>
<dbReference type="Proteomes" id="UP000426246">
    <property type="component" value="Chromosome"/>
</dbReference>
<dbReference type="AlphaFoldDB" id="A0A6B8RTA4"/>
<dbReference type="PANTHER" id="PTHR37305:SF1">
    <property type="entry name" value="MEMBRANE PROTEIN"/>
    <property type="match status" value="1"/>
</dbReference>
<evidence type="ECO:0000313" key="2">
    <source>
        <dbReference type="EMBL" id="QGQ99149.1"/>
    </source>
</evidence>
<name>A0A6B8RTA4_9BACL</name>
<feature type="transmembrane region" description="Helical" evidence="1">
    <location>
        <begin position="152"/>
        <end position="177"/>
    </location>
</feature>
<organism evidence="2 3">
    <name type="scientific">Paenibacillus psychroresistens</name>
    <dbReference type="NCBI Taxonomy" id="1778678"/>
    <lineage>
        <taxon>Bacteria</taxon>
        <taxon>Bacillati</taxon>
        <taxon>Bacillota</taxon>
        <taxon>Bacilli</taxon>
        <taxon>Bacillales</taxon>
        <taxon>Paenibacillaceae</taxon>
        <taxon>Paenibacillus</taxon>
    </lineage>
</organism>
<feature type="transmembrane region" description="Helical" evidence="1">
    <location>
        <begin position="209"/>
        <end position="227"/>
    </location>
</feature>
<dbReference type="KEGG" id="ppsc:EHS13_31875"/>
<proteinExistence type="predicted"/>
<dbReference type="GO" id="GO:0140359">
    <property type="term" value="F:ABC-type transporter activity"/>
    <property type="evidence" value="ECO:0007669"/>
    <property type="project" value="InterPro"/>
</dbReference>
<dbReference type="EMBL" id="CP034235">
    <property type="protein sequence ID" value="QGQ99149.1"/>
    <property type="molecule type" value="Genomic_DNA"/>
</dbReference>
<sequence>MVNLIRNENMKIYRRVRTWIMIGFMIFLLILVNSMERYNDGKDAQKGSWQESVAQDKQSRLEILKQKDLDEENRKFNEEQVAIFDYHLEHNIQTENNTMWDGINGSAGLIILITLFTAIVAGDSLAGEFASGTIKLLLIRPASRLKILVSKYISVILFGILLLIILFIVSVVINGILYGFKDINLPLIGINTDGEVVERSMVANLWKTYLFSSVSTVMIVSIAFMISSAFRSSAMAIGFSLFSLFAGTIASNIIQRFAWSKYFLFANIDLTQHLNGHPYQEGMTLAFSIVVLSVYFIVFNLVSWLVFTKRDVAA</sequence>
<dbReference type="OrthoDB" id="8613028at2"/>
<keyword evidence="3" id="KW-1185">Reference proteome</keyword>
<reference evidence="3" key="1">
    <citation type="submission" date="2018-11" db="EMBL/GenBank/DDBJ databases">
        <title>Complete genome sequence of Paenibacillus sp. ML311-T8.</title>
        <authorList>
            <person name="Nam Y.-D."/>
            <person name="Kang J."/>
            <person name="Chung W.-H."/>
            <person name="Park Y.S."/>
        </authorList>
    </citation>
    <scope>NUCLEOTIDE SEQUENCE [LARGE SCALE GENOMIC DNA]</scope>
    <source>
        <strain evidence="3">ML311-T8</strain>
    </source>
</reference>
<evidence type="ECO:0000313" key="3">
    <source>
        <dbReference type="Proteomes" id="UP000426246"/>
    </source>
</evidence>
<dbReference type="GO" id="GO:0005886">
    <property type="term" value="C:plasma membrane"/>
    <property type="evidence" value="ECO:0007669"/>
    <property type="project" value="UniProtKB-SubCell"/>
</dbReference>
<feature type="transmembrane region" description="Helical" evidence="1">
    <location>
        <begin position="12"/>
        <end position="32"/>
    </location>
</feature>
<dbReference type="Pfam" id="PF12679">
    <property type="entry name" value="ABC2_membrane_2"/>
    <property type="match status" value="1"/>
</dbReference>